<dbReference type="Gene3D" id="3.30.70.790">
    <property type="entry name" value="UreE, C-terminal domain"/>
    <property type="match status" value="1"/>
</dbReference>
<proteinExistence type="predicted"/>
<reference evidence="2 3" key="1">
    <citation type="submission" date="2021-12" db="EMBL/GenBank/DDBJ databases">
        <title>Genome sequencing of bacteria with rrn-lacking chromosome and rrn-plasmid.</title>
        <authorList>
            <person name="Anda M."/>
            <person name="Iwasaki W."/>
        </authorList>
    </citation>
    <scope>NUCLEOTIDE SEQUENCE [LARGE SCALE GENOMIC DNA]</scope>
    <source>
        <strain evidence="2 3">DSM 100852</strain>
    </source>
</reference>
<dbReference type="SUPFAM" id="SSF54913">
    <property type="entry name" value="GlnB-like"/>
    <property type="match status" value="1"/>
</dbReference>
<dbReference type="InterPro" id="IPR018551">
    <property type="entry name" value="DUF2007"/>
</dbReference>
<evidence type="ECO:0000313" key="2">
    <source>
        <dbReference type="EMBL" id="BDD08259.1"/>
    </source>
</evidence>
<dbReference type="EMBL" id="AP025314">
    <property type="protein sequence ID" value="BDD08259.1"/>
    <property type="molecule type" value="Genomic_DNA"/>
</dbReference>
<evidence type="ECO:0000313" key="3">
    <source>
        <dbReference type="Proteomes" id="UP001348817"/>
    </source>
</evidence>
<organism evidence="2 3">
    <name type="scientific">Fulvitalea axinellae</name>
    <dbReference type="NCBI Taxonomy" id="1182444"/>
    <lineage>
        <taxon>Bacteria</taxon>
        <taxon>Pseudomonadati</taxon>
        <taxon>Bacteroidota</taxon>
        <taxon>Cytophagia</taxon>
        <taxon>Cytophagales</taxon>
        <taxon>Persicobacteraceae</taxon>
        <taxon>Fulvitalea</taxon>
    </lineage>
</organism>
<accession>A0AAU9CPG4</accession>
<gene>
    <name evidence="2" type="ORF">FUAX_06910</name>
</gene>
<dbReference type="Proteomes" id="UP001348817">
    <property type="component" value="Chromosome"/>
</dbReference>
<keyword evidence="3" id="KW-1185">Reference proteome</keyword>
<dbReference type="InterPro" id="IPR011322">
    <property type="entry name" value="N-reg_PII-like_a/b"/>
</dbReference>
<dbReference type="Pfam" id="PF09413">
    <property type="entry name" value="DUF2007"/>
    <property type="match status" value="1"/>
</dbReference>
<protein>
    <recommendedName>
        <fullName evidence="1">DUF2007 domain-containing protein</fullName>
    </recommendedName>
</protein>
<name>A0AAU9CPG4_9BACT</name>
<dbReference type="RefSeq" id="WP_338393529.1">
    <property type="nucleotide sequence ID" value="NZ_AP025314.1"/>
</dbReference>
<dbReference type="AlphaFoldDB" id="A0AAU9CPG4"/>
<evidence type="ECO:0000259" key="1">
    <source>
        <dbReference type="Pfam" id="PF09413"/>
    </source>
</evidence>
<dbReference type="KEGG" id="fax:FUAX_06910"/>
<feature type="domain" description="DUF2007" evidence="1">
    <location>
        <begin position="8"/>
        <end position="66"/>
    </location>
</feature>
<sequence>MGLTTIKTFDSSIEANLAKTKLENAGIQCVLFDENMGSLDPYSIAVGGIRLNVLAEDIEKALAVLAFNEK</sequence>